<dbReference type="InterPro" id="IPR029066">
    <property type="entry name" value="PLP-binding_barrel"/>
</dbReference>
<dbReference type="NCBIfam" id="NF000791">
    <property type="entry name" value="PRK00053.2-2"/>
    <property type="match status" value="1"/>
</dbReference>
<dbReference type="PANTHER" id="PTHR30511">
    <property type="entry name" value="ALANINE RACEMASE"/>
    <property type="match status" value="1"/>
</dbReference>
<dbReference type="InterPro" id="IPR009006">
    <property type="entry name" value="Ala_racemase/Decarboxylase_C"/>
</dbReference>
<dbReference type="EMBL" id="AP027370">
    <property type="protein sequence ID" value="BDY12653.1"/>
    <property type="molecule type" value="Genomic_DNA"/>
</dbReference>
<evidence type="ECO:0000259" key="4">
    <source>
        <dbReference type="SMART" id="SM01005"/>
    </source>
</evidence>
<dbReference type="Gene3D" id="3.20.20.10">
    <property type="entry name" value="Alanine racemase"/>
    <property type="match status" value="1"/>
</dbReference>
<accession>A0ABM8FLQ1</accession>
<proteinExistence type="predicted"/>
<dbReference type="Gene3D" id="2.40.37.10">
    <property type="entry name" value="Lyase, Ornithine Decarboxylase, Chain A, domain 1"/>
    <property type="match status" value="1"/>
</dbReference>
<dbReference type="SMART" id="SM01005">
    <property type="entry name" value="Ala_racemase_C"/>
    <property type="match status" value="1"/>
</dbReference>
<comment type="cofactor">
    <cofactor evidence="1">
        <name>pyridoxal 5'-phosphate</name>
        <dbReference type="ChEBI" id="CHEBI:597326"/>
    </cofactor>
</comment>
<protein>
    <submittedName>
        <fullName evidence="5">Alanine racemase</fullName>
    </submittedName>
</protein>
<organism evidence="5 6">
    <name type="scientific">Hydrogenimonas cancrithermarum</name>
    <dbReference type="NCBI Taxonomy" id="2993563"/>
    <lineage>
        <taxon>Bacteria</taxon>
        <taxon>Pseudomonadati</taxon>
        <taxon>Campylobacterota</taxon>
        <taxon>Epsilonproteobacteria</taxon>
        <taxon>Campylobacterales</taxon>
        <taxon>Hydrogenimonadaceae</taxon>
        <taxon>Hydrogenimonas</taxon>
    </lineage>
</organism>
<evidence type="ECO:0000256" key="1">
    <source>
        <dbReference type="ARBA" id="ARBA00001933"/>
    </source>
</evidence>
<evidence type="ECO:0000256" key="3">
    <source>
        <dbReference type="ARBA" id="ARBA00023235"/>
    </source>
</evidence>
<keyword evidence="2" id="KW-0663">Pyridoxal phosphate</keyword>
<sequence length="336" mass="37336">MSTIKISRENFFYNISQIARKTQSVEKIALVLKDNAYGHGLGIMAKLAQEAGIRHAVVRTMAEAWEIHERFETILVLSDTPVSDPGAKIRIAVNDRSHLEKIPTGTRVELKVDTGMHRNGISPTEFFQVLESLGAKGLKLSGVMTHYRSADEMGSELFWQRKRFERIRNEAEKLGIGEVRWHSCNSAALFRTTNFDEGIARIGIAAYGCLEMPNSFNVPPLKPVMSLWADRIATRELAPSERIGYGGEGVLSKGGIVSTYDIGYGDGWFRGDASRPYTLPDGRKIVGRVSMDAVTVEGKDESVQLFDDARRAAKQFDTIAYDILVKLSPAIVRVVE</sequence>
<dbReference type="InterPro" id="IPR001608">
    <property type="entry name" value="Ala_racemase_N"/>
</dbReference>
<keyword evidence="6" id="KW-1185">Reference proteome</keyword>
<dbReference type="PROSITE" id="PS00395">
    <property type="entry name" value="ALANINE_RACEMASE"/>
    <property type="match status" value="1"/>
</dbReference>
<feature type="domain" description="Alanine racemase C-terminal" evidence="4">
    <location>
        <begin position="224"/>
        <end position="336"/>
    </location>
</feature>
<dbReference type="InterPro" id="IPR020622">
    <property type="entry name" value="Ala_racemase_pyridoxalP-BS"/>
</dbReference>
<dbReference type="SUPFAM" id="SSF51419">
    <property type="entry name" value="PLP-binding barrel"/>
    <property type="match status" value="1"/>
</dbReference>
<dbReference type="CDD" id="cd00430">
    <property type="entry name" value="PLPDE_III_AR"/>
    <property type="match status" value="1"/>
</dbReference>
<evidence type="ECO:0000313" key="5">
    <source>
        <dbReference type="EMBL" id="BDY12653.1"/>
    </source>
</evidence>
<gene>
    <name evidence="5" type="primary">alr</name>
    <name evidence="5" type="ORF">HCR_09650</name>
</gene>
<dbReference type="RefSeq" id="WP_286337840.1">
    <property type="nucleotide sequence ID" value="NZ_AP027370.1"/>
</dbReference>
<evidence type="ECO:0000256" key="2">
    <source>
        <dbReference type="ARBA" id="ARBA00022898"/>
    </source>
</evidence>
<dbReference type="SUPFAM" id="SSF50621">
    <property type="entry name" value="Alanine racemase C-terminal domain-like"/>
    <property type="match status" value="1"/>
</dbReference>
<dbReference type="Pfam" id="PF00842">
    <property type="entry name" value="Ala_racemase_C"/>
    <property type="match status" value="1"/>
</dbReference>
<keyword evidence="3" id="KW-0413">Isomerase</keyword>
<dbReference type="PRINTS" id="PR00992">
    <property type="entry name" value="ALARACEMASE"/>
</dbReference>
<dbReference type="InterPro" id="IPR000821">
    <property type="entry name" value="Ala_racemase"/>
</dbReference>
<reference evidence="5 6" key="1">
    <citation type="submission" date="2023-03" db="EMBL/GenBank/DDBJ databases">
        <title>Description of Hydrogenimonas sp. ISO32.</title>
        <authorList>
            <person name="Mino S."/>
            <person name="Fukazawa S."/>
            <person name="Sawabe T."/>
        </authorList>
    </citation>
    <scope>NUCLEOTIDE SEQUENCE [LARGE SCALE GENOMIC DNA]</scope>
    <source>
        <strain evidence="5 6">ISO32</strain>
    </source>
</reference>
<evidence type="ECO:0000313" key="6">
    <source>
        <dbReference type="Proteomes" id="UP001321445"/>
    </source>
</evidence>
<dbReference type="Proteomes" id="UP001321445">
    <property type="component" value="Chromosome"/>
</dbReference>
<name>A0ABM8FLQ1_9BACT</name>
<dbReference type="Pfam" id="PF01168">
    <property type="entry name" value="Ala_racemase_N"/>
    <property type="match status" value="1"/>
</dbReference>
<dbReference type="PANTHER" id="PTHR30511:SF0">
    <property type="entry name" value="ALANINE RACEMASE, CATABOLIC-RELATED"/>
    <property type="match status" value="1"/>
</dbReference>
<dbReference type="InterPro" id="IPR011079">
    <property type="entry name" value="Ala_racemase_C"/>
</dbReference>